<dbReference type="PANTHER" id="PTHR42796:SF4">
    <property type="entry name" value="FUMARYLACETOACETATE HYDROLASE DOMAIN-CONTAINING PROTEIN 2A"/>
    <property type="match status" value="1"/>
</dbReference>
<comment type="caution">
    <text evidence="4">The sequence shown here is derived from an EMBL/GenBank/DDBJ whole genome shotgun (WGS) entry which is preliminary data.</text>
</comment>
<dbReference type="InterPro" id="IPR051121">
    <property type="entry name" value="FAH"/>
</dbReference>
<dbReference type="InterPro" id="IPR011234">
    <property type="entry name" value="Fumarylacetoacetase-like_C"/>
</dbReference>
<dbReference type="AlphaFoldDB" id="A0A7W6CE03"/>
<keyword evidence="5" id="KW-1185">Reference proteome</keyword>
<dbReference type="GO" id="GO:0019752">
    <property type="term" value="P:carboxylic acid metabolic process"/>
    <property type="evidence" value="ECO:0007669"/>
    <property type="project" value="UniProtKB-ARBA"/>
</dbReference>
<dbReference type="RefSeq" id="WP_183623325.1">
    <property type="nucleotide sequence ID" value="NZ_JACIDX010000003.1"/>
</dbReference>
<name>A0A7W6CE03_9SPHN</name>
<evidence type="ECO:0000256" key="1">
    <source>
        <dbReference type="ARBA" id="ARBA00010211"/>
    </source>
</evidence>
<accession>A0A7W6CE03</accession>
<organism evidence="4 5">
    <name type="scientific">Novosphingobium sediminicola</name>
    <dbReference type="NCBI Taxonomy" id="563162"/>
    <lineage>
        <taxon>Bacteria</taxon>
        <taxon>Pseudomonadati</taxon>
        <taxon>Pseudomonadota</taxon>
        <taxon>Alphaproteobacteria</taxon>
        <taxon>Sphingomonadales</taxon>
        <taxon>Sphingomonadaceae</taxon>
        <taxon>Novosphingobium</taxon>
    </lineage>
</organism>
<dbReference type="Pfam" id="PF01557">
    <property type="entry name" value="FAA_hydrolase"/>
    <property type="match status" value="1"/>
</dbReference>
<feature type="domain" description="Fumarylacetoacetase-like C-terminal" evidence="3">
    <location>
        <begin position="73"/>
        <end position="278"/>
    </location>
</feature>
<dbReference type="InterPro" id="IPR036663">
    <property type="entry name" value="Fumarylacetoacetase_C_sf"/>
</dbReference>
<dbReference type="EMBL" id="JACIDX010000003">
    <property type="protein sequence ID" value="MBB3954092.1"/>
    <property type="molecule type" value="Genomic_DNA"/>
</dbReference>
<dbReference type="GO" id="GO:0016853">
    <property type="term" value="F:isomerase activity"/>
    <property type="evidence" value="ECO:0007669"/>
    <property type="project" value="UniProtKB-ARBA"/>
</dbReference>
<evidence type="ECO:0000256" key="2">
    <source>
        <dbReference type="ARBA" id="ARBA00022723"/>
    </source>
</evidence>
<dbReference type="Proteomes" id="UP000548867">
    <property type="component" value="Unassembled WGS sequence"/>
</dbReference>
<gene>
    <name evidence="4" type="ORF">GGR38_001019</name>
</gene>
<evidence type="ECO:0000313" key="4">
    <source>
        <dbReference type="EMBL" id="MBB3954092.1"/>
    </source>
</evidence>
<evidence type="ECO:0000313" key="5">
    <source>
        <dbReference type="Proteomes" id="UP000548867"/>
    </source>
</evidence>
<evidence type="ECO:0000259" key="3">
    <source>
        <dbReference type="Pfam" id="PF01557"/>
    </source>
</evidence>
<sequence>MKLVRYGAVGAEKPGLIDAQGQLRDLSAHVADITPDWLAPDRLAALQALDVEALPVVDSASRLGAPFCGTRQFIAIGLNYSDHAEEAGMAIPAEPIMFTKGVSCIQGPNDDVRRPRGSEKMDWEVELGIVIGTRAAYVDKDKALDHVAGYVVCDDLSEREYQLERGGTWDKGKGCDTFGPVGPWLVTRDEVGDGQNLGMWLDVNGQRMQTGNTSTMIFDCATIVSYVSQFMVLLPGDIITTGTPPGVGMGMKPPVFLKEGDVVELGIEKLGSQRHTVRSWNDGV</sequence>
<reference evidence="4 5" key="1">
    <citation type="submission" date="2020-08" db="EMBL/GenBank/DDBJ databases">
        <title>Genomic Encyclopedia of Type Strains, Phase IV (KMG-IV): sequencing the most valuable type-strain genomes for metagenomic binning, comparative biology and taxonomic classification.</title>
        <authorList>
            <person name="Goeker M."/>
        </authorList>
    </citation>
    <scope>NUCLEOTIDE SEQUENCE [LARGE SCALE GENOMIC DNA]</scope>
    <source>
        <strain evidence="4 5">DSM 27057</strain>
    </source>
</reference>
<keyword evidence="2" id="KW-0479">Metal-binding</keyword>
<dbReference type="SUPFAM" id="SSF56529">
    <property type="entry name" value="FAH"/>
    <property type="match status" value="1"/>
</dbReference>
<dbReference type="Gene3D" id="3.90.850.10">
    <property type="entry name" value="Fumarylacetoacetase-like, C-terminal domain"/>
    <property type="match status" value="1"/>
</dbReference>
<protein>
    <submittedName>
        <fullName evidence="4">2-keto-4-pentenoate hydratase/2-oxohepta-3-ene-1,7-dioic acid hydratase in catechol pathway</fullName>
    </submittedName>
</protein>
<dbReference type="GO" id="GO:0046872">
    <property type="term" value="F:metal ion binding"/>
    <property type="evidence" value="ECO:0007669"/>
    <property type="project" value="UniProtKB-KW"/>
</dbReference>
<dbReference type="FunFam" id="3.90.850.10:FF:000002">
    <property type="entry name" value="2-hydroxyhepta-2,4-diene-1,7-dioate isomerase"/>
    <property type="match status" value="1"/>
</dbReference>
<proteinExistence type="inferred from homology"/>
<comment type="similarity">
    <text evidence="1">Belongs to the FAH family.</text>
</comment>
<dbReference type="PANTHER" id="PTHR42796">
    <property type="entry name" value="FUMARYLACETOACETATE HYDROLASE DOMAIN-CONTAINING PROTEIN 2A-RELATED"/>
    <property type="match status" value="1"/>
</dbReference>